<comment type="caution">
    <text evidence="1">The sequence shown here is derived from an EMBL/GenBank/DDBJ whole genome shotgun (WGS) entry which is preliminary data.</text>
</comment>
<protein>
    <submittedName>
        <fullName evidence="1">Uncharacterized protein</fullName>
    </submittedName>
</protein>
<sequence>MEVARSPGSALSEPIPILSRAERAHTRLSGEDRLARNEKTLTSGRVSLTLFGVPASFATWLGLATL</sequence>
<evidence type="ECO:0000313" key="1">
    <source>
        <dbReference type="EMBL" id="GHO87110.1"/>
    </source>
</evidence>
<dbReference type="EMBL" id="BNJJ01000015">
    <property type="protein sequence ID" value="GHO87110.1"/>
    <property type="molecule type" value="Genomic_DNA"/>
</dbReference>
<name>A0ABQ3VLK7_9CHLR</name>
<dbReference type="Proteomes" id="UP000635565">
    <property type="component" value="Unassembled WGS sequence"/>
</dbReference>
<evidence type="ECO:0000313" key="2">
    <source>
        <dbReference type="Proteomes" id="UP000635565"/>
    </source>
</evidence>
<organism evidence="1 2">
    <name type="scientific">Dictyobacter formicarum</name>
    <dbReference type="NCBI Taxonomy" id="2778368"/>
    <lineage>
        <taxon>Bacteria</taxon>
        <taxon>Bacillati</taxon>
        <taxon>Chloroflexota</taxon>
        <taxon>Ktedonobacteria</taxon>
        <taxon>Ktedonobacterales</taxon>
        <taxon>Dictyobacteraceae</taxon>
        <taxon>Dictyobacter</taxon>
    </lineage>
</organism>
<reference evidence="1 2" key="1">
    <citation type="journal article" date="2021" name="Int. J. Syst. Evol. Microbiol.">
        <title>Reticulibacter mediterranei gen. nov., sp. nov., within the new family Reticulibacteraceae fam. nov., and Ktedonospora formicarum gen. nov., sp. nov., Ktedonobacter robiniae sp. nov., Dictyobacter formicarum sp. nov. and Dictyobacter arantiisoli sp. nov., belonging to the class Ktedonobacteria.</title>
        <authorList>
            <person name="Yabe S."/>
            <person name="Zheng Y."/>
            <person name="Wang C.M."/>
            <person name="Sakai Y."/>
            <person name="Abe K."/>
            <person name="Yokota A."/>
            <person name="Donadio S."/>
            <person name="Cavaletti L."/>
            <person name="Monciardini P."/>
        </authorList>
    </citation>
    <scope>NUCLEOTIDE SEQUENCE [LARGE SCALE GENOMIC DNA]</scope>
    <source>
        <strain evidence="1 2">SOSP1-9</strain>
    </source>
</reference>
<proteinExistence type="predicted"/>
<keyword evidence="2" id="KW-1185">Reference proteome</keyword>
<accession>A0ABQ3VLK7</accession>
<gene>
    <name evidence="1" type="ORF">KSZ_51160</name>
</gene>